<protein>
    <submittedName>
        <fullName evidence="1">Uncharacterized protein</fullName>
    </submittedName>
</protein>
<name>U9T3Z7_RHIID</name>
<evidence type="ECO:0000313" key="1">
    <source>
        <dbReference type="EMBL" id="ESA02919.1"/>
    </source>
</evidence>
<sequence>MEGSEVLEPFLHFSTPDKQALTPIELQSTFTNAREVFKAKINQEKPNSIF</sequence>
<gene>
    <name evidence="1" type="ORF">GLOINDRAFT_6044</name>
</gene>
<accession>U9T3Z7</accession>
<proteinExistence type="predicted"/>
<reference evidence="1" key="1">
    <citation type="submission" date="2013-07" db="EMBL/GenBank/DDBJ databases">
        <title>The genome of an arbuscular mycorrhizal fungus provides insights into the evolution of the oldest plant symbiosis.</title>
        <authorList>
            <consortium name="DOE Joint Genome Institute"/>
            <person name="Tisserant E."/>
            <person name="Malbreil M."/>
            <person name="Kuo A."/>
            <person name="Kohler A."/>
            <person name="Symeonidi A."/>
            <person name="Balestrini R."/>
            <person name="Charron P."/>
            <person name="Duensing N."/>
            <person name="Frei-dit-Frey N."/>
            <person name="Gianinazzi-Pearson V."/>
            <person name="Gilbert B."/>
            <person name="Handa Y."/>
            <person name="Hijri M."/>
            <person name="Kaul R."/>
            <person name="Kawaguchi M."/>
            <person name="Krajinski F."/>
            <person name="Lammers P."/>
            <person name="Lapierre D."/>
            <person name="Masclaux F.G."/>
            <person name="Murat C."/>
            <person name="Morin E."/>
            <person name="Ndikumana S."/>
            <person name="Pagni M."/>
            <person name="Petitpierre D."/>
            <person name="Requena N."/>
            <person name="Rosikiewicz P."/>
            <person name="Riley R."/>
            <person name="Saito K."/>
            <person name="San Clemente H."/>
            <person name="Shapiro H."/>
            <person name="van Tuinen D."/>
            <person name="Becard G."/>
            <person name="Bonfante P."/>
            <person name="Paszkowski U."/>
            <person name="Shachar-Hill Y."/>
            <person name="Young J.P."/>
            <person name="Sanders I.R."/>
            <person name="Henrissat B."/>
            <person name="Rensing S.A."/>
            <person name="Grigoriev I.V."/>
            <person name="Corradi N."/>
            <person name="Roux C."/>
            <person name="Martin F."/>
        </authorList>
    </citation>
    <scope>NUCLEOTIDE SEQUENCE</scope>
    <source>
        <strain evidence="1">DAOM 197198</strain>
    </source>
</reference>
<dbReference type="HOGENOM" id="CLU_3125780_0_0_1"/>
<dbReference type="AlphaFoldDB" id="U9T3Z7"/>
<dbReference type="EMBL" id="KI295358">
    <property type="protein sequence ID" value="ESA02919.1"/>
    <property type="molecule type" value="Genomic_DNA"/>
</dbReference>
<organism evidence="1">
    <name type="scientific">Rhizophagus irregularis (strain DAOM 181602 / DAOM 197198 / MUCL 43194)</name>
    <name type="common">Arbuscular mycorrhizal fungus</name>
    <name type="synonym">Glomus intraradices</name>
    <dbReference type="NCBI Taxonomy" id="747089"/>
    <lineage>
        <taxon>Eukaryota</taxon>
        <taxon>Fungi</taxon>
        <taxon>Fungi incertae sedis</taxon>
        <taxon>Mucoromycota</taxon>
        <taxon>Glomeromycotina</taxon>
        <taxon>Glomeromycetes</taxon>
        <taxon>Glomerales</taxon>
        <taxon>Glomeraceae</taxon>
        <taxon>Rhizophagus</taxon>
    </lineage>
</organism>